<protein>
    <submittedName>
        <fullName evidence="1">DUF3572 domain-containing protein</fullName>
    </submittedName>
</protein>
<gene>
    <name evidence="1" type="ORF">HRQ87_03760</name>
</gene>
<keyword evidence="2" id="KW-1185">Reference proteome</keyword>
<dbReference type="InterPro" id="IPR021955">
    <property type="entry name" value="DUF3572"/>
</dbReference>
<accession>A0ABX2IM01</accession>
<dbReference type="RefSeq" id="WP_174135418.1">
    <property type="nucleotide sequence ID" value="NZ_JABUFE010000002.1"/>
</dbReference>
<proteinExistence type="predicted"/>
<dbReference type="Pfam" id="PF12096">
    <property type="entry name" value="DUF3572"/>
    <property type="match status" value="1"/>
</dbReference>
<organism evidence="1 2">
    <name type="scientific">Parasulfitobacter algicola</name>
    <dbReference type="NCBI Taxonomy" id="2614809"/>
    <lineage>
        <taxon>Bacteria</taxon>
        <taxon>Pseudomonadati</taxon>
        <taxon>Pseudomonadota</taxon>
        <taxon>Alphaproteobacteria</taxon>
        <taxon>Rhodobacterales</taxon>
        <taxon>Roseobacteraceae</taxon>
        <taxon>Parasulfitobacter</taxon>
    </lineage>
</organism>
<reference evidence="1 2" key="1">
    <citation type="submission" date="2020-06" db="EMBL/GenBank/DDBJ databases">
        <title>Sulfitobacter algicola sp. nov., isolated from green algae.</title>
        <authorList>
            <person name="Wang C."/>
        </authorList>
    </citation>
    <scope>NUCLEOTIDE SEQUENCE [LARGE SCALE GENOMIC DNA]</scope>
    <source>
        <strain evidence="1 2">1151</strain>
    </source>
</reference>
<evidence type="ECO:0000313" key="2">
    <source>
        <dbReference type="Proteomes" id="UP000777935"/>
    </source>
</evidence>
<name>A0ABX2IM01_9RHOB</name>
<dbReference type="Proteomes" id="UP000777935">
    <property type="component" value="Unassembled WGS sequence"/>
</dbReference>
<sequence length="92" mass="10226">MRQEYAETLALKALTWLAGNDEVLPVFMGATGVSEADLKSRAAEPDLLVSVLDFLMMDDAWVQQFCDAEGFDYTEPMIARTYLPGGGHVHWT</sequence>
<comment type="caution">
    <text evidence="1">The sequence shown here is derived from an EMBL/GenBank/DDBJ whole genome shotgun (WGS) entry which is preliminary data.</text>
</comment>
<evidence type="ECO:0000313" key="1">
    <source>
        <dbReference type="EMBL" id="NSX53911.1"/>
    </source>
</evidence>
<dbReference type="EMBL" id="JABUFE010000002">
    <property type="protein sequence ID" value="NSX53911.1"/>
    <property type="molecule type" value="Genomic_DNA"/>
</dbReference>